<sequence length="125" mass="14531">AVLFEGAISIQQESVCRFDDDLWDRSYSDTTISHADISTCCRRGEVAHNRALCFLHKYIRIQYSVVVMGSICSSRFLCFRRSRATNYKFLIYICYYSLSYIFISVFVSILCGTDNQHCIETSWTE</sequence>
<protein>
    <submittedName>
        <fullName evidence="2">Uncharacterized protein</fullName>
    </submittedName>
</protein>
<dbReference type="AlphaFoldDB" id="A0A9D5AK90"/>
<feature type="non-terminal residue" evidence="2">
    <location>
        <position position="1"/>
    </location>
</feature>
<evidence type="ECO:0000313" key="3">
    <source>
        <dbReference type="Proteomes" id="UP001058974"/>
    </source>
</evidence>
<dbReference type="Gramene" id="Psat05G0568000-T2">
    <property type="protein sequence ID" value="KAI5410274.1"/>
    <property type="gene ID" value="KIW84_055680"/>
</dbReference>
<accession>A0A9D5AK90</accession>
<keyword evidence="1" id="KW-0472">Membrane</keyword>
<evidence type="ECO:0000256" key="1">
    <source>
        <dbReference type="SAM" id="Phobius"/>
    </source>
</evidence>
<name>A0A9D5AK90_PEA</name>
<gene>
    <name evidence="2" type="ORF">KIW84_055680</name>
</gene>
<reference evidence="2 3" key="1">
    <citation type="journal article" date="2022" name="Nat. Genet.">
        <title>Improved pea reference genome and pan-genome highlight genomic features and evolutionary characteristics.</title>
        <authorList>
            <person name="Yang T."/>
            <person name="Liu R."/>
            <person name="Luo Y."/>
            <person name="Hu S."/>
            <person name="Wang D."/>
            <person name="Wang C."/>
            <person name="Pandey M.K."/>
            <person name="Ge S."/>
            <person name="Xu Q."/>
            <person name="Li N."/>
            <person name="Li G."/>
            <person name="Huang Y."/>
            <person name="Saxena R.K."/>
            <person name="Ji Y."/>
            <person name="Li M."/>
            <person name="Yan X."/>
            <person name="He Y."/>
            <person name="Liu Y."/>
            <person name="Wang X."/>
            <person name="Xiang C."/>
            <person name="Varshney R.K."/>
            <person name="Ding H."/>
            <person name="Gao S."/>
            <person name="Zong X."/>
        </authorList>
    </citation>
    <scope>NUCLEOTIDE SEQUENCE [LARGE SCALE GENOMIC DNA]</scope>
    <source>
        <strain evidence="2 3">cv. Zhongwan 6</strain>
    </source>
</reference>
<comment type="caution">
    <text evidence="2">The sequence shown here is derived from an EMBL/GenBank/DDBJ whole genome shotgun (WGS) entry which is preliminary data.</text>
</comment>
<dbReference type="Proteomes" id="UP001058974">
    <property type="component" value="Chromosome 5"/>
</dbReference>
<feature type="transmembrane region" description="Helical" evidence="1">
    <location>
        <begin position="89"/>
        <end position="110"/>
    </location>
</feature>
<keyword evidence="3" id="KW-1185">Reference proteome</keyword>
<dbReference type="EMBL" id="JAMSHJ010000005">
    <property type="protein sequence ID" value="KAI5410274.1"/>
    <property type="molecule type" value="Genomic_DNA"/>
</dbReference>
<keyword evidence="1" id="KW-0812">Transmembrane</keyword>
<evidence type="ECO:0000313" key="2">
    <source>
        <dbReference type="EMBL" id="KAI5410274.1"/>
    </source>
</evidence>
<keyword evidence="1" id="KW-1133">Transmembrane helix</keyword>
<organism evidence="2 3">
    <name type="scientific">Pisum sativum</name>
    <name type="common">Garden pea</name>
    <name type="synonym">Lathyrus oleraceus</name>
    <dbReference type="NCBI Taxonomy" id="3888"/>
    <lineage>
        <taxon>Eukaryota</taxon>
        <taxon>Viridiplantae</taxon>
        <taxon>Streptophyta</taxon>
        <taxon>Embryophyta</taxon>
        <taxon>Tracheophyta</taxon>
        <taxon>Spermatophyta</taxon>
        <taxon>Magnoliopsida</taxon>
        <taxon>eudicotyledons</taxon>
        <taxon>Gunneridae</taxon>
        <taxon>Pentapetalae</taxon>
        <taxon>rosids</taxon>
        <taxon>fabids</taxon>
        <taxon>Fabales</taxon>
        <taxon>Fabaceae</taxon>
        <taxon>Papilionoideae</taxon>
        <taxon>50 kb inversion clade</taxon>
        <taxon>NPAAA clade</taxon>
        <taxon>Hologalegina</taxon>
        <taxon>IRL clade</taxon>
        <taxon>Fabeae</taxon>
        <taxon>Lathyrus</taxon>
    </lineage>
</organism>
<proteinExistence type="predicted"/>